<evidence type="ECO:0000313" key="3">
    <source>
        <dbReference type="Proteomes" id="UP000827092"/>
    </source>
</evidence>
<dbReference type="EMBL" id="JAFNEN010000559">
    <property type="protein sequence ID" value="KAG8180612.1"/>
    <property type="molecule type" value="Genomic_DNA"/>
</dbReference>
<accession>A0AAV6U7R6</accession>
<reference evidence="2 3" key="1">
    <citation type="journal article" date="2022" name="Nat. Ecol. Evol.">
        <title>A masculinizing supergene underlies an exaggerated male reproductive morph in a spider.</title>
        <authorList>
            <person name="Hendrickx F."/>
            <person name="De Corte Z."/>
            <person name="Sonet G."/>
            <person name="Van Belleghem S.M."/>
            <person name="Kostlbacher S."/>
            <person name="Vangestel C."/>
        </authorList>
    </citation>
    <scope>NUCLEOTIDE SEQUENCE [LARGE SCALE GENOMIC DNA]</scope>
    <source>
        <strain evidence="2">W744_W776</strain>
    </source>
</reference>
<feature type="compositionally biased region" description="Acidic residues" evidence="1">
    <location>
        <begin position="84"/>
        <end position="100"/>
    </location>
</feature>
<dbReference type="Proteomes" id="UP000827092">
    <property type="component" value="Unassembled WGS sequence"/>
</dbReference>
<name>A0AAV6U7R6_9ARAC</name>
<keyword evidence="3" id="KW-1185">Reference proteome</keyword>
<proteinExistence type="predicted"/>
<evidence type="ECO:0000313" key="2">
    <source>
        <dbReference type="EMBL" id="KAG8180612.1"/>
    </source>
</evidence>
<gene>
    <name evidence="2" type="ORF">JTE90_018230</name>
</gene>
<evidence type="ECO:0000256" key="1">
    <source>
        <dbReference type="SAM" id="MobiDB-lite"/>
    </source>
</evidence>
<dbReference type="AlphaFoldDB" id="A0AAV6U7R6"/>
<feature type="region of interest" description="Disordered" evidence="1">
    <location>
        <begin position="36"/>
        <end position="109"/>
    </location>
</feature>
<sequence>MAKVKHRRYNRFLSFNENLPRSTLWRRNKEALLASTIDIENDTPAPAVPMDTSENDPELELECESNTVDNPDPKDDPDPKNDPDPEDDAADPEDDTDEDDSTRNHPQLNAKFTTLKFSNNSDPLYVSSDVTTLEAYITILAFYFRFNLSRT</sequence>
<protein>
    <submittedName>
        <fullName evidence="2">Uncharacterized protein</fullName>
    </submittedName>
</protein>
<feature type="compositionally biased region" description="Acidic residues" evidence="1">
    <location>
        <begin position="53"/>
        <end position="63"/>
    </location>
</feature>
<comment type="caution">
    <text evidence="2">The sequence shown here is derived from an EMBL/GenBank/DDBJ whole genome shotgun (WGS) entry which is preliminary data.</text>
</comment>
<organism evidence="2 3">
    <name type="scientific">Oedothorax gibbosus</name>
    <dbReference type="NCBI Taxonomy" id="931172"/>
    <lineage>
        <taxon>Eukaryota</taxon>
        <taxon>Metazoa</taxon>
        <taxon>Ecdysozoa</taxon>
        <taxon>Arthropoda</taxon>
        <taxon>Chelicerata</taxon>
        <taxon>Arachnida</taxon>
        <taxon>Araneae</taxon>
        <taxon>Araneomorphae</taxon>
        <taxon>Entelegynae</taxon>
        <taxon>Araneoidea</taxon>
        <taxon>Linyphiidae</taxon>
        <taxon>Erigoninae</taxon>
        <taxon>Oedothorax</taxon>
    </lineage>
</organism>
<feature type="compositionally biased region" description="Basic and acidic residues" evidence="1">
    <location>
        <begin position="71"/>
        <end position="83"/>
    </location>
</feature>